<reference evidence="2 3" key="1">
    <citation type="submission" date="2019-03" db="EMBL/GenBank/DDBJ databases">
        <title>Genomic Encyclopedia of Type Strains, Phase IV (KMG-IV): sequencing the most valuable type-strain genomes for metagenomic binning, comparative biology and taxonomic classification.</title>
        <authorList>
            <person name="Goeker M."/>
        </authorList>
    </citation>
    <scope>NUCLEOTIDE SEQUENCE [LARGE SCALE GENOMIC DNA]</scope>
    <source>
        <strain evidence="2 3">DSM 11901</strain>
    </source>
</reference>
<feature type="chain" id="PRO_5020888634" description="Phosphate ABC transporter substrate-binding protein" evidence="1">
    <location>
        <begin position="27"/>
        <end position="149"/>
    </location>
</feature>
<dbReference type="SUPFAM" id="SSF53850">
    <property type="entry name" value="Periplasmic binding protein-like II"/>
    <property type="match status" value="1"/>
</dbReference>
<dbReference type="Gene3D" id="3.40.190.10">
    <property type="entry name" value="Periplasmic binding protein-like II"/>
    <property type="match status" value="1"/>
</dbReference>
<gene>
    <name evidence="2" type="ORF">EV672_10524</name>
</gene>
<evidence type="ECO:0000256" key="1">
    <source>
        <dbReference type="SAM" id="SignalP"/>
    </source>
</evidence>
<dbReference type="EMBL" id="SNXW01000005">
    <property type="protein sequence ID" value="TDP82837.1"/>
    <property type="molecule type" value="Genomic_DNA"/>
</dbReference>
<evidence type="ECO:0000313" key="2">
    <source>
        <dbReference type="EMBL" id="TDP82837.1"/>
    </source>
</evidence>
<evidence type="ECO:0000313" key="3">
    <source>
        <dbReference type="Proteomes" id="UP000294593"/>
    </source>
</evidence>
<feature type="signal peptide" evidence="1">
    <location>
        <begin position="1"/>
        <end position="26"/>
    </location>
</feature>
<organism evidence="2 3">
    <name type="scientific">Aquabacterium commune</name>
    <dbReference type="NCBI Taxonomy" id="70586"/>
    <lineage>
        <taxon>Bacteria</taxon>
        <taxon>Pseudomonadati</taxon>
        <taxon>Pseudomonadota</taxon>
        <taxon>Betaproteobacteria</taxon>
        <taxon>Burkholderiales</taxon>
        <taxon>Aquabacterium</taxon>
    </lineage>
</organism>
<keyword evidence="1" id="KW-0732">Signal</keyword>
<keyword evidence="3" id="KW-1185">Reference proteome</keyword>
<dbReference type="RefSeq" id="WP_133608743.1">
    <property type="nucleotide sequence ID" value="NZ_SNXW01000005.1"/>
</dbReference>
<dbReference type="Proteomes" id="UP000294593">
    <property type="component" value="Unassembled WGS sequence"/>
</dbReference>
<dbReference type="OrthoDB" id="5368589at2"/>
<accession>A0A4R6RB23</accession>
<dbReference type="AlphaFoldDB" id="A0A4R6RB23"/>
<name>A0A4R6RB23_9BURK</name>
<sequence length="149" mass="16185">MRSPPSFLRTWLMLGCCLIAPGLASAAVVIVAHGNVRKLDATQVQRIYTGRLVELAGQALLPVNQAPGSLMRQRFLNDYLQQDEDRYTAYWTVRRYVGKGVPPRELASVAEVIAYIANTPGAIAYLDDSEVPAGMNVVATRPTAASGPR</sequence>
<comment type="caution">
    <text evidence="2">The sequence shown here is derived from an EMBL/GenBank/DDBJ whole genome shotgun (WGS) entry which is preliminary data.</text>
</comment>
<evidence type="ECO:0008006" key="4">
    <source>
        <dbReference type="Google" id="ProtNLM"/>
    </source>
</evidence>
<protein>
    <recommendedName>
        <fullName evidence="4">Phosphate ABC transporter substrate-binding protein</fullName>
    </recommendedName>
</protein>
<proteinExistence type="predicted"/>